<keyword evidence="10" id="KW-1185">Reference proteome</keyword>
<dbReference type="SMART" id="SM00929">
    <property type="entry name" value="NADH-G_4Fe-4S_3"/>
    <property type="match status" value="1"/>
</dbReference>
<keyword evidence="6" id="KW-0411">Iron-sulfur</keyword>
<dbReference type="SUPFAM" id="SSF54862">
    <property type="entry name" value="4Fe-4S ferredoxins"/>
    <property type="match status" value="1"/>
</dbReference>
<dbReference type="SUPFAM" id="SSF53920">
    <property type="entry name" value="Fe-only hydrogenase"/>
    <property type="match status" value="1"/>
</dbReference>
<dbReference type="Pfam" id="PF13510">
    <property type="entry name" value="Fer2_4"/>
    <property type="match status" value="1"/>
</dbReference>
<dbReference type="Gene3D" id="3.10.20.740">
    <property type="match status" value="1"/>
</dbReference>
<dbReference type="Pfam" id="PF10588">
    <property type="entry name" value="NADH-G_4Fe-4S_3"/>
    <property type="match status" value="1"/>
</dbReference>
<dbReference type="Pfam" id="PF02256">
    <property type="entry name" value="Fe_hyd_SSU"/>
    <property type="match status" value="1"/>
</dbReference>
<dbReference type="InterPro" id="IPR017896">
    <property type="entry name" value="4Fe4S_Fe-S-bd"/>
</dbReference>
<dbReference type="Pfam" id="PF12838">
    <property type="entry name" value="Fer4_7"/>
    <property type="match status" value="1"/>
</dbReference>
<evidence type="ECO:0000256" key="4">
    <source>
        <dbReference type="ARBA" id="ARBA00022737"/>
    </source>
</evidence>
<organism evidence="9 10">
    <name type="scientific">Tritrichomonas foetus</name>
    <dbReference type="NCBI Taxonomy" id="1144522"/>
    <lineage>
        <taxon>Eukaryota</taxon>
        <taxon>Metamonada</taxon>
        <taxon>Parabasalia</taxon>
        <taxon>Tritrichomonadida</taxon>
        <taxon>Tritrichomonadidae</taxon>
        <taxon>Tritrichomonas</taxon>
    </lineage>
</organism>
<feature type="domain" description="4Fe-4S His(Cys)3-ligated-type" evidence="8">
    <location>
        <begin position="90"/>
        <end position="129"/>
    </location>
</feature>
<gene>
    <name evidence="9" type="ORF">TRFO_37618</name>
</gene>
<dbReference type="Proteomes" id="UP000179807">
    <property type="component" value="Unassembled WGS sequence"/>
</dbReference>
<dbReference type="OrthoDB" id="10249365at2759"/>
<evidence type="ECO:0000313" key="10">
    <source>
        <dbReference type="Proteomes" id="UP000179807"/>
    </source>
</evidence>
<evidence type="ECO:0000259" key="7">
    <source>
        <dbReference type="PROSITE" id="PS51379"/>
    </source>
</evidence>
<keyword evidence="2" id="KW-0004">4Fe-4S</keyword>
<protein>
    <submittedName>
        <fullName evidence="9">Iron hydrogenase 1</fullName>
    </submittedName>
</protein>
<dbReference type="InterPro" id="IPR001041">
    <property type="entry name" value="2Fe-2S_ferredoxin-type"/>
</dbReference>
<dbReference type="SUPFAM" id="SSF54292">
    <property type="entry name" value="2Fe-2S ferredoxin-like"/>
    <property type="match status" value="1"/>
</dbReference>
<comment type="similarity">
    <text evidence="1">Belongs to the NARF family.</text>
</comment>
<dbReference type="CDD" id="cd00207">
    <property type="entry name" value="fer2"/>
    <property type="match status" value="1"/>
</dbReference>
<keyword evidence="5" id="KW-0408">Iron</keyword>
<proteinExistence type="inferred from homology"/>
<dbReference type="SMART" id="SM00902">
    <property type="entry name" value="Fe_hyd_SSU"/>
    <property type="match status" value="1"/>
</dbReference>
<evidence type="ECO:0000256" key="3">
    <source>
        <dbReference type="ARBA" id="ARBA00022723"/>
    </source>
</evidence>
<evidence type="ECO:0000259" key="8">
    <source>
        <dbReference type="PROSITE" id="PS51839"/>
    </source>
</evidence>
<dbReference type="Gene3D" id="4.10.260.20">
    <property type="entry name" value="Iron hydrogenase, small subunit"/>
    <property type="match status" value="1"/>
</dbReference>
<reference evidence="9" key="1">
    <citation type="submission" date="2016-10" db="EMBL/GenBank/DDBJ databases">
        <authorList>
            <person name="Benchimol M."/>
            <person name="Almeida L.G."/>
            <person name="Vasconcelos A.T."/>
            <person name="Perreira-Neves A."/>
            <person name="Rosa I.A."/>
            <person name="Tasca T."/>
            <person name="Bogo M.R."/>
            <person name="de Souza W."/>
        </authorList>
    </citation>
    <scope>NUCLEOTIDE SEQUENCE [LARGE SCALE GENOMIC DNA]</scope>
    <source>
        <strain evidence="9">K</strain>
    </source>
</reference>
<sequence length="594" mass="65226">MISQKMLSSCLSRNITVTVNGRNIEANKGETIMQLCDRIHVKIPRLCHHPNIPPKASCRVCLVECDKKWLAPSCVTEVWDGLTIDTQSKAVLEAVKGKLTMLLSTHDERCTSCVSNNKCSFRDMVYRYGVECKKREPPAPAIVDKTTNSIQLDLAKCLLCGRCVRACEHITGLNAIQFARRADNMTVEPAAGRTLVQTNCVQCGQCALYCPAGAITEKSQAREVLHDIRNHVDKIMVAIVSPSVKINIAEEMGLPEGTDCTGKIISMLKGLGFDLVFDGALGDDLMVYEESKELLNYLKETKETNTDENKKRLPLFSSNCPAFVNYIEQTRPDLIKNLSTCRSPQAMISSLVKNLLAKNWTGLTLYPEDFYCLTISSCLARKDEIERAGLVTLSGVKETDAAITTREFAQICRLNNTKFHSLKDDSQFDSIYGSGSGSAALLPTTGGLAEAVIRVISNGKLHNVEFKELQGTDNVGIAEVVIENQSFKVAVVSGLRCACELIARIESGDAQVKDVKYVEVLSCPGGCASGGGSPKFEDPKVMDRRIIALHNVDEHAKLKQSDENPIVLKLLKGDLSNTKLVHQLLHTSFKPRGK</sequence>
<dbReference type="FunFam" id="3.30.70.20:FF:000035">
    <property type="entry name" value="Iron hydrogenase 1"/>
    <property type="match status" value="1"/>
</dbReference>
<dbReference type="RefSeq" id="XP_068349372.1">
    <property type="nucleotide sequence ID" value="XM_068511541.1"/>
</dbReference>
<dbReference type="InterPro" id="IPR017900">
    <property type="entry name" value="4Fe4S_Fe_S_CS"/>
</dbReference>
<name>A0A1J4JF13_9EUKA</name>
<dbReference type="GO" id="GO:0046872">
    <property type="term" value="F:metal ion binding"/>
    <property type="evidence" value="ECO:0007669"/>
    <property type="project" value="UniProtKB-KW"/>
</dbReference>
<dbReference type="InterPro" id="IPR004108">
    <property type="entry name" value="Fe_hydrogenase_lsu_C"/>
</dbReference>
<evidence type="ECO:0000313" key="9">
    <source>
        <dbReference type="EMBL" id="OHS96235.1"/>
    </source>
</evidence>
<dbReference type="Gene3D" id="3.30.70.20">
    <property type="match status" value="1"/>
</dbReference>
<dbReference type="GeneID" id="94846245"/>
<dbReference type="EMBL" id="MLAK01001190">
    <property type="protein sequence ID" value="OHS96235.1"/>
    <property type="molecule type" value="Genomic_DNA"/>
</dbReference>
<dbReference type="InterPro" id="IPR003149">
    <property type="entry name" value="Fe_hydrogenase_ssu"/>
</dbReference>
<dbReference type="InterPro" id="IPR036010">
    <property type="entry name" value="2Fe-2S_ferredoxin-like_sf"/>
</dbReference>
<evidence type="ECO:0000256" key="2">
    <source>
        <dbReference type="ARBA" id="ARBA00022485"/>
    </source>
</evidence>
<dbReference type="InterPro" id="IPR036991">
    <property type="entry name" value="Fe_hydrogenase_ssu_sf"/>
</dbReference>
<dbReference type="PROSITE" id="PS51379">
    <property type="entry name" value="4FE4S_FER_2"/>
    <property type="match status" value="2"/>
</dbReference>
<comment type="caution">
    <text evidence="9">The sequence shown here is derived from an EMBL/GenBank/DDBJ whole genome shotgun (WGS) entry which is preliminary data.</text>
</comment>
<accession>A0A1J4JF13</accession>
<dbReference type="Gene3D" id="3.40.950.10">
    <property type="entry name" value="Fe-only Hydrogenase (Larger Subunit), Chain L, domain 3"/>
    <property type="match status" value="1"/>
</dbReference>
<dbReference type="AlphaFoldDB" id="A0A1J4JF13"/>
<dbReference type="Pfam" id="PF02906">
    <property type="entry name" value="Fe_hyd_lg_C"/>
    <property type="match status" value="1"/>
</dbReference>
<feature type="domain" description="4Fe-4S ferredoxin-type" evidence="7">
    <location>
        <begin position="148"/>
        <end position="181"/>
    </location>
</feature>
<dbReference type="PROSITE" id="PS00198">
    <property type="entry name" value="4FE4S_FER_1"/>
    <property type="match status" value="2"/>
</dbReference>
<dbReference type="PANTHER" id="PTHR11615">
    <property type="entry name" value="NITRATE, FORMATE, IRON DEHYDROGENASE"/>
    <property type="match status" value="1"/>
</dbReference>
<dbReference type="Gene3D" id="3.40.50.1780">
    <property type="match status" value="1"/>
</dbReference>
<evidence type="ECO:0000256" key="6">
    <source>
        <dbReference type="ARBA" id="ARBA00023014"/>
    </source>
</evidence>
<dbReference type="InterPro" id="IPR009016">
    <property type="entry name" value="Fe_hydrogenase"/>
</dbReference>
<keyword evidence="4" id="KW-0677">Repeat</keyword>
<dbReference type="GO" id="GO:0051539">
    <property type="term" value="F:4 iron, 4 sulfur cluster binding"/>
    <property type="evidence" value="ECO:0007669"/>
    <property type="project" value="UniProtKB-KW"/>
</dbReference>
<dbReference type="GO" id="GO:0016491">
    <property type="term" value="F:oxidoreductase activity"/>
    <property type="evidence" value="ECO:0007669"/>
    <property type="project" value="InterPro"/>
</dbReference>
<dbReference type="VEuPathDB" id="TrichDB:TRFO_37618"/>
<feature type="domain" description="4Fe-4S ferredoxin-type" evidence="7">
    <location>
        <begin position="192"/>
        <end position="220"/>
    </location>
</feature>
<evidence type="ECO:0000256" key="1">
    <source>
        <dbReference type="ARBA" id="ARBA00006596"/>
    </source>
</evidence>
<evidence type="ECO:0000256" key="5">
    <source>
        <dbReference type="ARBA" id="ARBA00023004"/>
    </source>
</evidence>
<dbReference type="InterPro" id="IPR050340">
    <property type="entry name" value="Cytosolic_Fe-S_CAF"/>
</dbReference>
<dbReference type="InterPro" id="IPR019574">
    <property type="entry name" value="NADH_UbQ_OxRdtase_Gsu_4Fe4S-bd"/>
</dbReference>
<dbReference type="PROSITE" id="PS51839">
    <property type="entry name" value="4FE4S_HC3"/>
    <property type="match status" value="1"/>
</dbReference>
<keyword evidence="3" id="KW-0479">Metal-binding</keyword>